<dbReference type="AlphaFoldDB" id="A0A1G6VBI5"/>
<dbReference type="InterPro" id="IPR016156">
    <property type="entry name" value="FAD/NAD-linked_Rdtase_dimer_sf"/>
</dbReference>
<dbReference type="InterPro" id="IPR028202">
    <property type="entry name" value="Reductase_C"/>
</dbReference>
<evidence type="ECO:0000256" key="4">
    <source>
        <dbReference type="ARBA" id="ARBA00023002"/>
    </source>
</evidence>
<gene>
    <name evidence="7" type="ORF">SAMN05216174_11235</name>
</gene>
<evidence type="ECO:0000313" key="8">
    <source>
        <dbReference type="Proteomes" id="UP000199501"/>
    </source>
</evidence>
<dbReference type="PANTHER" id="PTHR43557">
    <property type="entry name" value="APOPTOSIS-INDUCING FACTOR 1"/>
    <property type="match status" value="1"/>
</dbReference>
<keyword evidence="8" id="KW-1185">Reference proteome</keyword>
<name>A0A1G6VBI5_9PSEU</name>
<dbReference type="EMBL" id="FMZZ01000012">
    <property type="protein sequence ID" value="SDD50753.1"/>
    <property type="molecule type" value="Genomic_DNA"/>
</dbReference>
<dbReference type="InterPro" id="IPR036188">
    <property type="entry name" value="FAD/NAD-bd_sf"/>
</dbReference>
<sequence>MAEPHRIVIVGTGLAGASAAGTLRERGFLGEIVLAGRDPHRPYELPALSKAILLGDADEPEWVHDEDFYDEHNIDLRTGTEIAGLHLGERAVVDGDGEHIPYDRLILATGSAPRTLPIPGADLAGLRTLRTLDDSLSLRDALGAGVRVVIVGAGWIGCEAAAAARAHDAEVTVVEPLPLPLHKTVGPEVGEVFRDLHAANGVTWRLNTGVTAFTGAEGVVTKVVLDDGTTLPADVVLVGVGASPRLELAKAAGLELSDSVAGGGVAVDATLRTSAPGVYAVGDIAAHFHPRYGRRVRVEHWANAKDQGTHVAGVLVGDVEPYAKSPYFFSDQYDLGMEVRGLANPFTDDLVVRGDLAAREFTAFWTRGGRVRAAMNVNQWDDGAALQALVDFQQPVTAEDLRTAPLPDLL</sequence>
<evidence type="ECO:0000256" key="1">
    <source>
        <dbReference type="ARBA" id="ARBA00001974"/>
    </source>
</evidence>
<dbReference type="GO" id="GO:0016651">
    <property type="term" value="F:oxidoreductase activity, acting on NAD(P)H"/>
    <property type="evidence" value="ECO:0007669"/>
    <property type="project" value="TreeGrafter"/>
</dbReference>
<keyword evidence="2" id="KW-0285">Flavoprotein</keyword>
<dbReference type="InterPro" id="IPR023753">
    <property type="entry name" value="FAD/NAD-binding_dom"/>
</dbReference>
<comment type="cofactor">
    <cofactor evidence="1">
        <name>FAD</name>
        <dbReference type="ChEBI" id="CHEBI:57692"/>
    </cofactor>
</comment>
<protein>
    <submittedName>
        <fullName evidence="7">Reductase C-terminal</fullName>
    </submittedName>
</protein>
<dbReference type="OrthoDB" id="4475657at2"/>
<evidence type="ECO:0000259" key="5">
    <source>
        <dbReference type="Pfam" id="PF07992"/>
    </source>
</evidence>
<dbReference type="SUPFAM" id="SSF55424">
    <property type="entry name" value="FAD/NAD-linked reductases, dimerisation (C-terminal) domain"/>
    <property type="match status" value="1"/>
</dbReference>
<evidence type="ECO:0000259" key="6">
    <source>
        <dbReference type="Pfam" id="PF14759"/>
    </source>
</evidence>
<dbReference type="RefSeq" id="WP_091454439.1">
    <property type="nucleotide sequence ID" value="NZ_FMZZ01000012.1"/>
</dbReference>
<keyword evidence="4" id="KW-0560">Oxidoreductase</keyword>
<dbReference type="SUPFAM" id="SSF51905">
    <property type="entry name" value="FAD/NAD(P)-binding domain"/>
    <property type="match status" value="1"/>
</dbReference>
<dbReference type="GO" id="GO:0005737">
    <property type="term" value="C:cytoplasm"/>
    <property type="evidence" value="ECO:0007669"/>
    <property type="project" value="TreeGrafter"/>
</dbReference>
<reference evidence="8" key="1">
    <citation type="submission" date="2016-10" db="EMBL/GenBank/DDBJ databases">
        <authorList>
            <person name="Varghese N."/>
            <person name="Submissions S."/>
        </authorList>
    </citation>
    <scope>NUCLEOTIDE SEQUENCE [LARGE SCALE GENOMIC DNA]</scope>
    <source>
        <strain evidence="8">IBRC-M 10403</strain>
    </source>
</reference>
<evidence type="ECO:0000313" key="7">
    <source>
        <dbReference type="EMBL" id="SDD50753.1"/>
    </source>
</evidence>
<dbReference type="STRING" id="1271860.SAMN05216174_11235"/>
<dbReference type="Pfam" id="PF07992">
    <property type="entry name" value="Pyr_redox_2"/>
    <property type="match status" value="1"/>
</dbReference>
<dbReference type="Proteomes" id="UP000199501">
    <property type="component" value="Unassembled WGS sequence"/>
</dbReference>
<feature type="domain" description="Reductase C-terminal" evidence="6">
    <location>
        <begin position="327"/>
        <end position="402"/>
    </location>
</feature>
<evidence type="ECO:0000256" key="2">
    <source>
        <dbReference type="ARBA" id="ARBA00022630"/>
    </source>
</evidence>
<dbReference type="PRINTS" id="PR00411">
    <property type="entry name" value="PNDRDTASEI"/>
</dbReference>
<evidence type="ECO:0000256" key="3">
    <source>
        <dbReference type="ARBA" id="ARBA00022827"/>
    </source>
</evidence>
<proteinExistence type="predicted"/>
<keyword evidence="3" id="KW-0274">FAD</keyword>
<organism evidence="7 8">
    <name type="scientific">Actinokineospora iranica</name>
    <dbReference type="NCBI Taxonomy" id="1271860"/>
    <lineage>
        <taxon>Bacteria</taxon>
        <taxon>Bacillati</taxon>
        <taxon>Actinomycetota</taxon>
        <taxon>Actinomycetes</taxon>
        <taxon>Pseudonocardiales</taxon>
        <taxon>Pseudonocardiaceae</taxon>
        <taxon>Actinokineospora</taxon>
    </lineage>
</organism>
<dbReference type="Pfam" id="PF14759">
    <property type="entry name" value="Reductase_C"/>
    <property type="match status" value="1"/>
</dbReference>
<accession>A0A1G6VBI5</accession>
<feature type="domain" description="FAD/NAD(P)-binding" evidence="5">
    <location>
        <begin position="6"/>
        <end position="308"/>
    </location>
</feature>
<dbReference type="PRINTS" id="PR00368">
    <property type="entry name" value="FADPNR"/>
</dbReference>
<dbReference type="Gene3D" id="3.30.390.30">
    <property type="match status" value="1"/>
</dbReference>
<dbReference type="InterPro" id="IPR050446">
    <property type="entry name" value="FAD-oxidoreductase/Apoptosis"/>
</dbReference>
<dbReference type="Gene3D" id="3.50.50.60">
    <property type="entry name" value="FAD/NAD(P)-binding domain"/>
    <property type="match status" value="2"/>
</dbReference>
<dbReference type="PANTHER" id="PTHR43557:SF2">
    <property type="entry name" value="RIESKE DOMAIN-CONTAINING PROTEIN-RELATED"/>
    <property type="match status" value="1"/>
</dbReference>